<gene>
    <name evidence="2" type="ORF">LCGC14_1637340</name>
</gene>
<dbReference type="InterPro" id="IPR036410">
    <property type="entry name" value="HSP_DnaJ_Cys-rich_dom_sf"/>
</dbReference>
<accession>A0A0F9I0R6</accession>
<evidence type="ECO:0008006" key="3">
    <source>
        <dbReference type="Google" id="ProtNLM"/>
    </source>
</evidence>
<feature type="region of interest" description="Disordered" evidence="1">
    <location>
        <begin position="93"/>
        <end position="118"/>
    </location>
</feature>
<organism evidence="2">
    <name type="scientific">marine sediment metagenome</name>
    <dbReference type="NCBI Taxonomy" id="412755"/>
    <lineage>
        <taxon>unclassified sequences</taxon>
        <taxon>metagenomes</taxon>
        <taxon>ecological metagenomes</taxon>
    </lineage>
</organism>
<dbReference type="AlphaFoldDB" id="A0A0F9I0R6"/>
<protein>
    <recommendedName>
        <fullName evidence="3">CR-type domain-containing protein</fullName>
    </recommendedName>
</protein>
<comment type="caution">
    <text evidence="2">The sequence shown here is derived from an EMBL/GenBank/DDBJ whole genome shotgun (WGS) entry which is preliminary data.</text>
</comment>
<sequence length="229" mass="25333">MIDKQDERLTEWLHNPKAKPSKELSEHDQKMIQLGWDAKAHLAKADKGEGITGNTDESLFTLGEISVHKLYGTEGFAGYNIEGLLKAQLVKDDETPESKVKLPQNVGRGGEGNDEPDKHRDVCPECLGKGRVVPKIAGHVNFLVDLEDCPTCQGTGKASNNETAVEHGRRLVQEAVVGKHKLDNKREKIAETIRNYDVSYGHATKDCSYLSYLEVADQIIAALKESENE</sequence>
<dbReference type="EMBL" id="LAZR01013589">
    <property type="protein sequence ID" value="KKM21256.1"/>
    <property type="molecule type" value="Genomic_DNA"/>
</dbReference>
<proteinExistence type="predicted"/>
<feature type="region of interest" description="Disordered" evidence="1">
    <location>
        <begin position="1"/>
        <end position="28"/>
    </location>
</feature>
<evidence type="ECO:0000256" key="1">
    <source>
        <dbReference type="SAM" id="MobiDB-lite"/>
    </source>
</evidence>
<feature type="non-terminal residue" evidence="2">
    <location>
        <position position="229"/>
    </location>
</feature>
<evidence type="ECO:0000313" key="2">
    <source>
        <dbReference type="EMBL" id="KKM21256.1"/>
    </source>
</evidence>
<name>A0A0F9I0R6_9ZZZZ</name>
<reference evidence="2" key="1">
    <citation type="journal article" date="2015" name="Nature">
        <title>Complex archaea that bridge the gap between prokaryotes and eukaryotes.</title>
        <authorList>
            <person name="Spang A."/>
            <person name="Saw J.H."/>
            <person name="Jorgensen S.L."/>
            <person name="Zaremba-Niedzwiedzka K."/>
            <person name="Martijn J."/>
            <person name="Lind A.E."/>
            <person name="van Eijk R."/>
            <person name="Schleper C."/>
            <person name="Guy L."/>
            <person name="Ettema T.J."/>
        </authorList>
    </citation>
    <scope>NUCLEOTIDE SEQUENCE</scope>
</reference>
<feature type="compositionally biased region" description="Basic and acidic residues" evidence="1">
    <location>
        <begin position="1"/>
        <end position="11"/>
    </location>
</feature>
<dbReference type="Gene3D" id="2.10.230.10">
    <property type="entry name" value="Heat shock protein DnaJ, cysteine-rich domain"/>
    <property type="match status" value="1"/>
</dbReference>
<dbReference type="SUPFAM" id="SSF57938">
    <property type="entry name" value="DnaJ/Hsp40 cysteine-rich domain"/>
    <property type="match status" value="1"/>
</dbReference>